<evidence type="ECO:0000259" key="1">
    <source>
        <dbReference type="Pfam" id="PF07859"/>
    </source>
</evidence>
<name>A0ABR1R098_9PEZI</name>
<protein>
    <submittedName>
        <fullName evidence="2">Potassium transporter</fullName>
    </submittedName>
</protein>
<dbReference type="Proteomes" id="UP001396898">
    <property type="component" value="Unassembled WGS sequence"/>
</dbReference>
<feature type="domain" description="Alpha/beta hydrolase fold-3" evidence="1">
    <location>
        <begin position="96"/>
        <end position="207"/>
    </location>
</feature>
<dbReference type="Gene3D" id="3.40.50.1820">
    <property type="entry name" value="alpha/beta hydrolase"/>
    <property type="match status" value="1"/>
</dbReference>
<evidence type="ECO:0000313" key="3">
    <source>
        <dbReference type="Proteomes" id="UP001396898"/>
    </source>
</evidence>
<sequence>MAEYAKFSSVNPQWENFVQSEPDLQNFRSRGGDADEQNAVILKIQNKGPQLRRIPQDSEIETRDFYVSARDRHQLLVRSYHPKDQGGFTKSRPLFIYYHGGGWLTGNIETGDDNCRLISGGCDICVLNVDYRLAPEHIFPTSINDAYDVFRWAAQNAQTALNVDLRRGFIVGGVSAGSNMAAAIAYLARDDGIAPPITGLWLSVPCCLSPRAFDLVPQWKDKLLSIEQNRNADLLNVPVYEQLLHGMAYLETNLSQSRLFLLLFSFNLTDLYTTDILKAPVDDTRLSFLLNSDHSHLPTRAYFQIGGLDPLRDESLLFARLLQEQADCRTLIHMYDGLPHGFWRFQQLQVSQEWDKDALEGTRFLLGGGDDGLVVKGR</sequence>
<reference evidence="2 3" key="1">
    <citation type="submission" date="2023-01" db="EMBL/GenBank/DDBJ databases">
        <title>Analysis of 21 Apiospora genomes using comparative genomics revels a genus with tremendous synthesis potential of carbohydrate active enzymes and secondary metabolites.</title>
        <authorList>
            <person name="Sorensen T."/>
        </authorList>
    </citation>
    <scope>NUCLEOTIDE SEQUENCE [LARGE SCALE GENOMIC DNA]</scope>
    <source>
        <strain evidence="2 3">CBS 20057</strain>
    </source>
</reference>
<evidence type="ECO:0000313" key="2">
    <source>
        <dbReference type="EMBL" id="KAK7994403.1"/>
    </source>
</evidence>
<keyword evidence="3" id="KW-1185">Reference proteome</keyword>
<feature type="domain" description="Alpha/beta hydrolase fold-3" evidence="1">
    <location>
        <begin position="269"/>
        <end position="343"/>
    </location>
</feature>
<dbReference type="SUPFAM" id="SSF53474">
    <property type="entry name" value="alpha/beta-Hydrolases"/>
    <property type="match status" value="1"/>
</dbReference>
<dbReference type="InterPro" id="IPR029058">
    <property type="entry name" value="AB_hydrolase_fold"/>
</dbReference>
<dbReference type="PANTHER" id="PTHR23025:SF3">
    <property type="entry name" value="HORMONE-SENSITIVE LIPASE"/>
    <property type="match status" value="1"/>
</dbReference>
<organism evidence="2 3">
    <name type="scientific">Apiospora marii</name>
    <dbReference type="NCBI Taxonomy" id="335849"/>
    <lineage>
        <taxon>Eukaryota</taxon>
        <taxon>Fungi</taxon>
        <taxon>Dikarya</taxon>
        <taxon>Ascomycota</taxon>
        <taxon>Pezizomycotina</taxon>
        <taxon>Sordariomycetes</taxon>
        <taxon>Xylariomycetidae</taxon>
        <taxon>Amphisphaeriales</taxon>
        <taxon>Apiosporaceae</taxon>
        <taxon>Apiospora</taxon>
    </lineage>
</organism>
<dbReference type="Pfam" id="PF07859">
    <property type="entry name" value="Abhydrolase_3"/>
    <property type="match status" value="2"/>
</dbReference>
<dbReference type="InterPro" id="IPR013094">
    <property type="entry name" value="AB_hydrolase_3"/>
</dbReference>
<accession>A0ABR1R098</accession>
<gene>
    <name evidence="2" type="ORF">PG991_015991</name>
</gene>
<dbReference type="PANTHER" id="PTHR23025">
    <property type="entry name" value="TRIACYLGLYCEROL LIPASE"/>
    <property type="match status" value="1"/>
</dbReference>
<comment type="caution">
    <text evidence="2">The sequence shown here is derived from an EMBL/GenBank/DDBJ whole genome shotgun (WGS) entry which is preliminary data.</text>
</comment>
<dbReference type="EMBL" id="JAQQWI010000024">
    <property type="protein sequence ID" value="KAK7994403.1"/>
    <property type="molecule type" value="Genomic_DNA"/>
</dbReference>
<proteinExistence type="predicted"/>